<evidence type="ECO:0000313" key="1">
    <source>
        <dbReference type="EMBL" id="CAD7408359.1"/>
    </source>
</evidence>
<protein>
    <submittedName>
        <fullName evidence="1">Uncharacterized protein</fullName>
    </submittedName>
</protein>
<reference evidence="1" key="1">
    <citation type="submission" date="2020-11" db="EMBL/GenBank/DDBJ databases">
        <authorList>
            <person name="Tran Van P."/>
        </authorList>
    </citation>
    <scope>NUCLEOTIDE SEQUENCE</scope>
</reference>
<accession>A0A7R9D5E9</accession>
<proteinExistence type="predicted"/>
<dbReference type="AlphaFoldDB" id="A0A7R9D5E9"/>
<name>A0A7R9D5E9_TIMCR</name>
<sequence length="129" mass="14594">MKRLSTGLPTQALVIVYLSSEYRNVSHILGAVPDDPELDEIVHSASPLFPLLPEKYRLYTGAVCFVKCFLIQPCHTTHTLGQDDPKFQLKALTQTPYPWSVVRKKSMLQYQNALATELYPLSMPQSPYP</sequence>
<organism evidence="1">
    <name type="scientific">Timema cristinae</name>
    <name type="common">Walking stick</name>
    <dbReference type="NCBI Taxonomy" id="61476"/>
    <lineage>
        <taxon>Eukaryota</taxon>
        <taxon>Metazoa</taxon>
        <taxon>Ecdysozoa</taxon>
        <taxon>Arthropoda</taxon>
        <taxon>Hexapoda</taxon>
        <taxon>Insecta</taxon>
        <taxon>Pterygota</taxon>
        <taxon>Neoptera</taxon>
        <taxon>Polyneoptera</taxon>
        <taxon>Phasmatodea</taxon>
        <taxon>Timematodea</taxon>
        <taxon>Timematoidea</taxon>
        <taxon>Timematidae</taxon>
        <taxon>Timema</taxon>
    </lineage>
</organism>
<gene>
    <name evidence="1" type="ORF">TCEB3V08_LOCUS9483</name>
</gene>
<dbReference type="EMBL" id="OC320549">
    <property type="protein sequence ID" value="CAD7408359.1"/>
    <property type="molecule type" value="Genomic_DNA"/>
</dbReference>